<protein>
    <recommendedName>
        <fullName evidence="1">Inner membrane protein</fullName>
    </recommendedName>
</protein>
<keyword evidence="2" id="KW-1133">Transmembrane helix</keyword>
<dbReference type="PANTHER" id="PTHR35813:SF1">
    <property type="entry name" value="INNER MEMBRANE PROTEIN YBAN"/>
    <property type="match status" value="1"/>
</dbReference>
<dbReference type="PIRSF" id="PIRSF016789">
    <property type="entry name" value="DUF454"/>
    <property type="match status" value="1"/>
</dbReference>
<keyword evidence="1 2" id="KW-0472">Membrane</keyword>
<feature type="transmembrane region" description="Helical" evidence="2">
    <location>
        <begin position="91"/>
        <end position="124"/>
    </location>
</feature>
<dbReference type="PANTHER" id="PTHR35813">
    <property type="entry name" value="INNER MEMBRANE PROTEIN YBAN"/>
    <property type="match status" value="1"/>
</dbReference>
<comment type="subcellular location">
    <subcellularLocation>
        <location evidence="1">Cell inner membrane</location>
        <topology evidence="1">Multi-pass membrane protein</topology>
    </subcellularLocation>
</comment>
<dbReference type="InterPro" id="IPR007401">
    <property type="entry name" value="DUF454"/>
</dbReference>
<name>A0ABT7SP95_9GAMM</name>
<gene>
    <name evidence="3" type="ORF">QEZ41_06885</name>
</gene>
<keyword evidence="2" id="KW-0812">Transmembrane</keyword>
<dbReference type="Pfam" id="PF04304">
    <property type="entry name" value="DUF454"/>
    <property type="match status" value="1"/>
</dbReference>
<keyword evidence="1" id="KW-0997">Cell inner membrane</keyword>
<evidence type="ECO:0000256" key="2">
    <source>
        <dbReference type="SAM" id="Phobius"/>
    </source>
</evidence>
<evidence type="ECO:0000313" key="3">
    <source>
        <dbReference type="EMBL" id="MDM7858001.1"/>
    </source>
</evidence>
<keyword evidence="4" id="KW-1185">Reference proteome</keyword>
<evidence type="ECO:0000313" key="4">
    <source>
        <dbReference type="Proteomes" id="UP001241056"/>
    </source>
</evidence>
<reference evidence="3 4" key="1">
    <citation type="submission" date="2023-06" db="EMBL/GenBank/DDBJ databases">
        <title>Thiopseudomonas sp. CY1220 draft genome sequence.</title>
        <authorList>
            <person name="Zhao G."/>
            <person name="An M."/>
        </authorList>
    </citation>
    <scope>NUCLEOTIDE SEQUENCE [LARGE SCALE GENOMIC DNA]</scope>
    <source>
        <strain evidence="3 4">CY1220</strain>
    </source>
</reference>
<evidence type="ECO:0000256" key="1">
    <source>
        <dbReference type="PIRNR" id="PIRNR016789"/>
    </source>
</evidence>
<dbReference type="RefSeq" id="WP_289410655.1">
    <property type="nucleotide sequence ID" value="NZ_JAUCDY010000006.1"/>
</dbReference>
<dbReference type="EMBL" id="JAUCDY010000006">
    <property type="protein sequence ID" value="MDM7858001.1"/>
    <property type="molecule type" value="Genomic_DNA"/>
</dbReference>
<proteinExistence type="predicted"/>
<dbReference type="Proteomes" id="UP001241056">
    <property type="component" value="Unassembled WGS sequence"/>
</dbReference>
<feature type="transmembrane region" description="Helical" evidence="2">
    <location>
        <begin position="12"/>
        <end position="36"/>
    </location>
</feature>
<keyword evidence="1" id="KW-1003">Cell membrane</keyword>
<organism evidence="3 4">
    <name type="scientific">Thiopseudomonas acetoxidans</name>
    <dbReference type="NCBI Taxonomy" id="3041622"/>
    <lineage>
        <taxon>Bacteria</taxon>
        <taxon>Pseudomonadati</taxon>
        <taxon>Pseudomonadota</taxon>
        <taxon>Gammaproteobacteria</taxon>
        <taxon>Pseudomonadales</taxon>
        <taxon>Pseudomonadaceae</taxon>
        <taxon>Thiopseudomonas</taxon>
    </lineage>
</organism>
<sequence>MTPKKLLVANPLLRYTLFAIGCLSLALGVLGIFLPILPTTPFILLAAACFARSSESFYRWITSHPRFGPMIADYLAGKGLPLKAKRMAITLLWISIIAGCLWVDFIWAKVAMLCTATVVSLYIWRLPTARTHYR</sequence>
<comment type="caution">
    <text evidence="3">The sequence shown here is derived from an EMBL/GenBank/DDBJ whole genome shotgun (WGS) entry which is preliminary data.</text>
</comment>
<accession>A0ABT7SP95</accession>